<evidence type="ECO:0000256" key="3">
    <source>
        <dbReference type="ARBA" id="ARBA00022448"/>
    </source>
</evidence>
<organism evidence="13 14">
    <name type="scientific">Carboxydocella sporoproducens DSM 16521</name>
    <dbReference type="NCBI Taxonomy" id="1121270"/>
    <lineage>
        <taxon>Bacteria</taxon>
        <taxon>Bacillati</taxon>
        <taxon>Bacillota</taxon>
        <taxon>Clostridia</taxon>
        <taxon>Eubacteriales</taxon>
        <taxon>Clostridiales Family XVI. Incertae Sedis</taxon>
        <taxon>Carboxydocella</taxon>
    </lineage>
</organism>
<accession>A0A1T4QZG2</accession>
<dbReference type="AlphaFoldDB" id="A0A1T4QZG2"/>
<feature type="domain" description="NapC/NirT cytochrome c N-terminal" evidence="12">
    <location>
        <begin position="9"/>
        <end position="139"/>
    </location>
</feature>
<evidence type="ECO:0000313" key="13">
    <source>
        <dbReference type="EMBL" id="SKA09035.1"/>
    </source>
</evidence>
<keyword evidence="8" id="KW-0249">Electron transport</keyword>
<dbReference type="EMBL" id="FUXM01000023">
    <property type="protein sequence ID" value="SKA09035.1"/>
    <property type="molecule type" value="Genomic_DNA"/>
</dbReference>
<dbReference type="InterPro" id="IPR038266">
    <property type="entry name" value="NapC/NirT_cytc_sf"/>
</dbReference>
<comment type="subcellular location">
    <subcellularLocation>
        <location evidence="1">Cell membrane</location>
    </subcellularLocation>
</comment>
<dbReference type="PANTHER" id="PTHR30333:SF1">
    <property type="entry name" value="CYTOCHROME C-TYPE PROTEIN NAPC"/>
    <property type="match status" value="1"/>
</dbReference>
<evidence type="ECO:0000256" key="10">
    <source>
        <dbReference type="ARBA" id="ARBA00023004"/>
    </source>
</evidence>
<dbReference type="GO" id="GO:0046872">
    <property type="term" value="F:metal ion binding"/>
    <property type="evidence" value="ECO:0007669"/>
    <property type="project" value="UniProtKB-KW"/>
</dbReference>
<evidence type="ECO:0000313" key="14">
    <source>
        <dbReference type="Proteomes" id="UP000189933"/>
    </source>
</evidence>
<reference evidence="14" key="1">
    <citation type="submission" date="2017-02" db="EMBL/GenBank/DDBJ databases">
        <authorList>
            <person name="Varghese N."/>
            <person name="Submissions S."/>
        </authorList>
    </citation>
    <scope>NUCLEOTIDE SEQUENCE [LARGE SCALE GENOMIC DNA]</scope>
    <source>
        <strain evidence="14">DSM 16521</strain>
    </source>
</reference>
<evidence type="ECO:0000256" key="1">
    <source>
        <dbReference type="ARBA" id="ARBA00004236"/>
    </source>
</evidence>
<evidence type="ECO:0000256" key="6">
    <source>
        <dbReference type="ARBA" id="ARBA00022692"/>
    </source>
</evidence>
<evidence type="ECO:0000256" key="4">
    <source>
        <dbReference type="ARBA" id="ARBA00022475"/>
    </source>
</evidence>
<keyword evidence="7" id="KW-0479">Metal-binding</keyword>
<keyword evidence="4" id="KW-1003">Cell membrane</keyword>
<proteinExistence type="inferred from homology"/>
<keyword evidence="6" id="KW-0812">Transmembrane</keyword>
<keyword evidence="10" id="KW-0408">Iron</keyword>
<name>A0A1T4QZG2_9FIRM</name>
<evidence type="ECO:0000259" key="12">
    <source>
        <dbReference type="Pfam" id="PF03264"/>
    </source>
</evidence>
<comment type="similarity">
    <text evidence="2">Belongs to the NapC/NirT/NrfH family.</text>
</comment>
<evidence type="ECO:0000256" key="11">
    <source>
        <dbReference type="ARBA" id="ARBA00023136"/>
    </source>
</evidence>
<dbReference type="SUPFAM" id="SSF48695">
    <property type="entry name" value="Multiheme cytochromes"/>
    <property type="match status" value="1"/>
</dbReference>
<dbReference type="GO" id="GO:0005886">
    <property type="term" value="C:plasma membrane"/>
    <property type="evidence" value="ECO:0007669"/>
    <property type="project" value="UniProtKB-SubCell"/>
</dbReference>
<evidence type="ECO:0000256" key="7">
    <source>
        <dbReference type="ARBA" id="ARBA00022723"/>
    </source>
</evidence>
<keyword evidence="5" id="KW-0349">Heme</keyword>
<dbReference type="RefSeq" id="WP_078665896.1">
    <property type="nucleotide sequence ID" value="NZ_FUXM01000023.1"/>
</dbReference>
<keyword evidence="3" id="KW-0813">Transport</keyword>
<evidence type="ECO:0000256" key="5">
    <source>
        <dbReference type="ARBA" id="ARBA00022617"/>
    </source>
</evidence>
<dbReference type="OrthoDB" id="9791652at2"/>
<dbReference type="InterPro" id="IPR036280">
    <property type="entry name" value="Multihaem_cyt_sf"/>
</dbReference>
<dbReference type="PANTHER" id="PTHR30333">
    <property type="entry name" value="CYTOCHROME C-TYPE PROTEIN"/>
    <property type="match status" value="1"/>
</dbReference>
<dbReference type="Proteomes" id="UP000189933">
    <property type="component" value="Unassembled WGS sequence"/>
</dbReference>
<keyword evidence="11" id="KW-0472">Membrane</keyword>
<keyword evidence="14" id="KW-1185">Reference proteome</keyword>
<dbReference type="InterPro" id="IPR005126">
    <property type="entry name" value="NapC/NirT_cyt_c_N"/>
</dbReference>
<evidence type="ECO:0000256" key="2">
    <source>
        <dbReference type="ARBA" id="ARBA00007395"/>
    </source>
</evidence>
<dbReference type="Pfam" id="PF03264">
    <property type="entry name" value="Cytochrom_NNT"/>
    <property type="match status" value="1"/>
</dbReference>
<dbReference type="InterPro" id="IPR051174">
    <property type="entry name" value="Cytochrome_c-type_ET"/>
</dbReference>
<gene>
    <name evidence="13" type="ORF">SAMN02745885_01862</name>
</gene>
<sequence length="144" mass="15698">MFQQQGKGILLGAVLMLALVVLFTGGMAYTDSGAFCSSCHVMAEAHKSWQNSSHRELKCNECHAPHNLAAKIPFKAKSGLRDVWAVTLGDVPAQIKVTPESKAVIQANCVECHRTTVSRTHVEKLSGQDCTFCHRGLPHGRTQK</sequence>
<dbReference type="GO" id="GO:0009055">
    <property type="term" value="F:electron transfer activity"/>
    <property type="evidence" value="ECO:0007669"/>
    <property type="project" value="TreeGrafter"/>
</dbReference>
<dbReference type="Gene3D" id="1.10.3820.10">
    <property type="entry name" value="Di-heme elbow motif domain"/>
    <property type="match status" value="1"/>
</dbReference>
<evidence type="ECO:0000256" key="9">
    <source>
        <dbReference type="ARBA" id="ARBA00022989"/>
    </source>
</evidence>
<keyword evidence="9" id="KW-1133">Transmembrane helix</keyword>
<evidence type="ECO:0000256" key="8">
    <source>
        <dbReference type="ARBA" id="ARBA00022982"/>
    </source>
</evidence>
<dbReference type="GO" id="GO:0009061">
    <property type="term" value="P:anaerobic respiration"/>
    <property type="evidence" value="ECO:0007669"/>
    <property type="project" value="TreeGrafter"/>
</dbReference>
<protein>
    <submittedName>
        <fullName evidence="13">Cytochrome c nitrite reductase small subunit</fullName>
    </submittedName>
</protein>